<dbReference type="InterPro" id="IPR043519">
    <property type="entry name" value="NT_sf"/>
</dbReference>
<name>A0A7S3LHU4_9STRA</name>
<organism evidence="1">
    <name type="scientific">Aplanochytrium stocchinoi</name>
    <dbReference type="NCBI Taxonomy" id="215587"/>
    <lineage>
        <taxon>Eukaryota</taxon>
        <taxon>Sar</taxon>
        <taxon>Stramenopiles</taxon>
        <taxon>Bigyra</taxon>
        <taxon>Labyrinthulomycetes</taxon>
        <taxon>Thraustochytrida</taxon>
        <taxon>Thraustochytriidae</taxon>
        <taxon>Aplanochytrium</taxon>
    </lineage>
</organism>
<evidence type="ECO:0008006" key="2">
    <source>
        <dbReference type="Google" id="ProtNLM"/>
    </source>
</evidence>
<accession>A0A7S3LHU4</accession>
<evidence type="ECO:0000313" key="1">
    <source>
        <dbReference type="EMBL" id="CAE0431758.1"/>
    </source>
</evidence>
<dbReference type="EMBL" id="HBIN01003072">
    <property type="protein sequence ID" value="CAE0431758.1"/>
    <property type="molecule type" value="Transcribed_RNA"/>
</dbReference>
<dbReference type="SUPFAM" id="SSF81301">
    <property type="entry name" value="Nucleotidyltransferase"/>
    <property type="match status" value="1"/>
</dbReference>
<protein>
    <recommendedName>
        <fullName evidence="2">Polymerase nucleotidyl transferase domain-containing protein</fullName>
    </recommendedName>
</protein>
<gene>
    <name evidence="1" type="ORF">ASTO00021_LOCUS2095</name>
</gene>
<reference evidence="1" key="1">
    <citation type="submission" date="2021-01" db="EMBL/GenBank/DDBJ databases">
        <authorList>
            <person name="Corre E."/>
            <person name="Pelletier E."/>
            <person name="Niang G."/>
            <person name="Scheremetjew M."/>
            <person name="Finn R."/>
            <person name="Kale V."/>
            <person name="Holt S."/>
            <person name="Cochrane G."/>
            <person name="Meng A."/>
            <person name="Brown T."/>
            <person name="Cohen L."/>
        </authorList>
    </citation>
    <scope>NUCLEOTIDE SEQUENCE</scope>
    <source>
        <strain evidence="1">GSBS06</strain>
    </source>
</reference>
<proteinExistence type="predicted"/>
<dbReference type="Gene3D" id="3.30.460.10">
    <property type="entry name" value="Beta Polymerase, domain 2"/>
    <property type="match status" value="1"/>
</dbReference>
<dbReference type="AlphaFoldDB" id="A0A7S3LHU4"/>
<sequence>MKTQIRSEQQLLFSAKAQSLRSQNDFSKVKNLIPEFEKVIESVVGHNAELKLCGTVMRGTNLCDSDLDYYLKTETRLSRRERNEIVSGIDEQLSFIIESVRKKTNSIHVFVDENNKIDIVPLSVSYDYSNSRNDFVKEKKEHVSPLVARYFFKDKPAQGWEIDLEIEKLAKNNRNLLLDDSGLSLFEHFLRMRNITLHEGQKRKAVTKMRLHLNQRFHEVIKKDFRGWLQSHDVTGIASREDYVAKRKGKLNVFDMKS</sequence>